<evidence type="ECO:0000256" key="4">
    <source>
        <dbReference type="ARBA" id="ARBA00022598"/>
    </source>
</evidence>
<evidence type="ECO:0000256" key="8">
    <source>
        <dbReference type="ARBA" id="ARBA00023146"/>
    </source>
</evidence>
<dbReference type="RefSeq" id="WP_054733612.1">
    <property type="nucleotide sequence ID" value="NZ_CP009429.1"/>
</dbReference>
<evidence type="ECO:0000256" key="7">
    <source>
        <dbReference type="ARBA" id="ARBA00022917"/>
    </source>
</evidence>
<dbReference type="InterPro" id="IPR014729">
    <property type="entry name" value="Rossmann-like_a/b/a_fold"/>
</dbReference>
<evidence type="ECO:0000313" key="11">
    <source>
        <dbReference type="EMBL" id="AMU90487.1"/>
    </source>
</evidence>
<keyword evidence="7 10" id="KW-0648">Protein biosynthesis</keyword>
<protein>
    <recommendedName>
        <fullName evidence="10">Lysine--tRNA ligase</fullName>
        <ecNumber evidence="10">6.1.1.6</ecNumber>
    </recommendedName>
    <alternativeName>
        <fullName evidence="10">Lysyl-tRNA synthetase</fullName>
        <shortName evidence="10">LysRS</shortName>
    </alternativeName>
</protein>
<keyword evidence="6 10" id="KW-0067">ATP-binding</keyword>
<evidence type="ECO:0000256" key="1">
    <source>
        <dbReference type="ARBA" id="ARBA00004496"/>
    </source>
</evidence>
<dbReference type="PANTHER" id="PTHR37940">
    <property type="entry name" value="LYSINE--TRNA LIGASE"/>
    <property type="match status" value="1"/>
</dbReference>
<dbReference type="EMBL" id="CP013344">
    <property type="protein sequence ID" value="AMU90487.1"/>
    <property type="molecule type" value="Genomic_DNA"/>
</dbReference>
<gene>
    <name evidence="11" type="primary">lysK</name>
    <name evidence="10" type="synonym">lysS</name>
    <name evidence="11" type="ORF">ATM17_15805</name>
</gene>
<keyword evidence="8 10" id="KW-0030">Aminoacyl-tRNA synthetase</keyword>
<dbReference type="GO" id="GO:0005737">
    <property type="term" value="C:cytoplasm"/>
    <property type="evidence" value="ECO:0007669"/>
    <property type="project" value="UniProtKB-SubCell"/>
</dbReference>
<evidence type="ECO:0000256" key="10">
    <source>
        <dbReference type="HAMAP-Rule" id="MF_00177"/>
    </source>
</evidence>
<dbReference type="GO" id="GO:0004824">
    <property type="term" value="F:lysine-tRNA ligase activity"/>
    <property type="evidence" value="ECO:0007669"/>
    <property type="project" value="UniProtKB-UniRule"/>
</dbReference>
<dbReference type="Gene3D" id="3.40.50.620">
    <property type="entry name" value="HUPs"/>
    <property type="match status" value="2"/>
</dbReference>
<proteinExistence type="inferred from homology"/>
<keyword evidence="5 10" id="KW-0547">Nucleotide-binding</keyword>
<dbReference type="EC" id="6.1.1.6" evidence="10"/>
<evidence type="ECO:0000256" key="9">
    <source>
        <dbReference type="ARBA" id="ARBA00048573"/>
    </source>
</evidence>
<comment type="similarity">
    <text evidence="2 10">Belongs to the class-I aminoacyl-tRNA synthetase family.</text>
</comment>
<dbReference type="InterPro" id="IPR008925">
    <property type="entry name" value="aa_tRNA-synth_I_cd-bd_sf"/>
</dbReference>
<evidence type="ECO:0000256" key="6">
    <source>
        <dbReference type="ARBA" id="ARBA00022840"/>
    </source>
</evidence>
<dbReference type="GO" id="GO:0005524">
    <property type="term" value="F:ATP binding"/>
    <property type="evidence" value="ECO:0007669"/>
    <property type="project" value="UniProtKB-UniRule"/>
</dbReference>
<dbReference type="PANTHER" id="PTHR37940:SF1">
    <property type="entry name" value="LYSINE--TRNA LIGASE"/>
    <property type="match status" value="1"/>
</dbReference>
<keyword evidence="3 10" id="KW-0963">Cytoplasm</keyword>
<dbReference type="AlphaFoldDB" id="A0AAC8Z2R1"/>
<evidence type="ECO:0000313" key="12">
    <source>
        <dbReference type="Proteomes" id="UP000076088"/>
    </source>
</evidence>
<dbReference type="NCBIfam" id="TIGR00467">
    <property type="entry name" value="lysS_arch"/>
    <property type="match status" value="1"/>
</dbReference>
<evidence type="ECO:0000256" key="3">
    <source>
        <dbReference type="ARBA" id="ARBA00022490"/>
    </source>
</evidence>
<dbReference type="PROSITE" id="PS00178">
    <property type="entry name" value="AA_TRNA_LIGASE_I"/>
    <property type="match status" value="1"/>
</dbReference>
<feature type="short sequence motif" description="'KMSKS' region" evidence="10">
    <location>
        <begin position="305"/>
        <end position="309"/>
    </location>
</feature>
<comment type="catalytic activity">
    <reaction evidence="9 10">
        <text>tRNA(Lys) + L-lysine + ATP = L-lysyl-tRNA(Lys) + AMP + diphosphate</text>
        <dbReference type="Rhea" id="RHEA:20792"/>
        <dbReference type="Rhea" id="RHEA-COMP:9696"/>
        <dbReference type="Rhea" id="RHEA-COMP:9697"/>
        <dbReference type="ChEBI" id="CHEBI:30616"/>
        <dbReference type="ChEBI" id="CHEBI:32551"/>
        <dbReference type="ChEBI" id="CHEBI:33019"/>
        <dbReference type="ChEBI" id="CHEBI:78442"/>
        <dbReference type="ChEBI" id="CHEBI:78529"/>
        <dbReference type="ChEBI" id="CHEBI:456215"/>
        <dbReference type="EC" id="6.1.1.6"/>
    </reaction>
</comment>
<dbReference type="Gene3D" id="1.10.10.350">
    <property type="match status" value="1"/>
</dbReference>
<sequence>MTDLHLHPSLREPAQTSKAWPFEEARKLVKRYPEGKPAKNGQAEPVLFETGYGPSGLPHIGTFNEVLRTTMVRRAYEAITANESGVPAATRLVAFSDDMDGLRKVPDNVPQQDMLREYLGKPLTAIPDPFGKYESFAHHNNAMLREFLDRFGFEYEFVSSTERYTSGAFDDALKNVLRHNQDILDIMLPTLRAERAATYSPVLPVSPKSGIVLQVPVTVVDADAGLVSFEDDGETITHSILGGGAKLQWKVDWAMRWVALGVDYEMYGKDLTDSGIQSGKIARALGGQKPEGLIYEMFLDEKGEKISKSKGNGLSLEQWLDYGSEESLAFFAYREPKAAKQLHIGVIPKAVDEYLQMRGNYPAQEPDKRLGNPAHHVHVARGEQVPAAELPVTFGLLLNLVGVMGADASKEQIWRYLGQYVAGANAEAYPELDRLIDNAMAYNRDYVAPTLQRRKPAGGEGAALAELDAKLAALPVDASADDIQNIVYEIGKNESYGFENLRDWFKALYETLLGSSAGPRMGSFIALFGIANTRRLIAEALA</sequence>
<dbReference type="NCBIfam" id="NF001968">
    <property type="entry name" value="PRK00750.1-2"/>
    <property type="match status" value="1"/>
</dbReference>
<dbReference type="InterPro" id="IPR002904">
    <property type="entry name" value="Lys-tRNA-ligase"/>
</dbReference>
<reference evidence="12" key="1">
    <citation type="submission" date="2015-11" db="EMBL/GenBank/DDBJ databases">
        <title>Complete genome sequence of a polyethylene-glycol degrader Sphingopyxis macrogoltabida 203N (NBRC 111659).</title>
        <authorList>
            <person name="Yoshiyuki O."/>
            <person name="Shouta N."/>
            <person name="Nagata Y."/>
            <person name="Numata M."/>
            <person name="Tsuchikane K."/>
            <person name="Hosoyama A."/>
            <person name="Yamazoe A."/>
            <person name="Tsuda M."/>
            <person name="Fujita N."/>
            <person name="Kawai F."/>
        </authorList>
    </citation>
    <scope>NUCLEOTIDE SEQUENCE [LARGE SCALE GENOMIC DNA]</scope>
    <source>
        <strain evidence="12">203N</strain>
    </source>
</reference>
<dbReference type="Pfam" id="PF01921">
    <property type="entry name" value="tRNA-synt_1f"/>
    <property type="match status" value="1"/>
</dbReference>
<evidence type="ECO:0000256" key="2">
    <source>
        <dbReference type="ARBA" id="ARBA00005594"/>
    </source>
</evidence>
<dbReference type="GO" id="GO:0006430">
    <property type="term" value="P:lysyl-tRNA aminoacylation"/>
    <property type="evidence" value="ECO:0007669"/>
    <property type="project" value="UniProtKB-UniRule"/>
</dbReference>
<dbReference type="HAMAP" id="MF_00177">
    <property type="entry name" value="Lys_tRNA_synth_class1"/>
    <property type="match status" value="1"/>
</dbReference>
<comment type="subcellular location">
    <subcellularLocation>
        <location evidence="1 10">Cytoplasm</location>
    </subcellularLocation>
</comment>
<organism evidence="11 12">
    <name type="scientific">Sphingopyxis macrogoltabida</name>
    <name type="common">Sphingomonas macrogoltabidus</name>
    <dbReference type="NCBI Taxonomy" id="33050"/>
    <lineage>
        <taxon>Bacteria</taxon>
        <taxon>Pseudomonadati</taxon>
        <taxon>Pseudomonadota</taxon>
        <taxon>Alphaproteobacteria</taxon>
        <taxon>Sphingomonadales</taxon>
        <taxon>Sphingomonadaceae</taxon>
        <taxon>Sphingopyxis</taxon>
    </lineage>
</organism>
<dbReference type="KEGG" id="smaz:LH19_15235"/>
<dbReference type="SUPFAM" id="SSF48163">
    <property type="entry name" value="An anticodon-binding domain of class I aminoacyl-tRNA synthetases"/>
    <property type="match status" value="1"/>
</dbReference>
<dbReference type="InterPro" id="IPR020751">
    <property type="entry name" value="aa-tRNA-synth_I_codon-bd_sub2"/>
</dbReference>
<feature type="short sequence motif" description="'HIGH' region" evidence="10">
    <location>
        <begin position="54"/>
        <end position="62"/>
    </location>
</feature>
<reference evidence="11 12" key="2">
    <citation type="journal article" date="2016" name="Genome Announc.">
        <title>Complete Genome Sequence of Sphingopyxis macrogoltabida Strain 203N (NBRC 111659), a Polyethylene Glycol Degrader.</title>
        <authorList>
            <person name="Ohtsubo Y."/>
            <person name="Nonoyama S."/>
            <person name="Nagata Y."/>
            <person name="Numata M."/>
            <person name="Tsuchikane K."/>
            <person name="Hosoyama A."/>
            <person name="Yamazoe A."/>
            <person name="Tsuda M."/>
            <person name="Fujita N."/>
            <person name="Kawai F."/>
        </authorList>
    </citation>
    <scope>NUCLEOTIDE SEQUENCE [LARGE SCALE GENOMIC DNA]</scope>
    <source>
        <strain evidence="11 12">203N</strain>
    </source>
</reference>
<keyword evidence="12" id="KW-1185">Reference proteome</keyword>
<dbReference type="GO" id="GO:0000049">
    <property type="term" value="F:tRNA binding"/>
    <property type="evidence" value="ECO:0007669"/>
    <property type="project" value="InterPro"/>
</dbReference>
<dbReference type="InterPro" id="IPR001412">
    <property type="entry name" value="aa-tRNA-synth_I_CS"/>
</dbReference>
<evidence type="ECO:0000256" key="5">
    <source>
        <dbReference type="ARBA" id="ARBA00022741"/>
    </source>
</evidence>
<name>A0AAC8Z2R1_SPHMC</name>
<dbReference type="Proteomes" id="UP000076088">
    <property type="component" value="Chromosome"/>
</dbReference>
<feature type="binding site" evidence="10">
    <location>
        <position position="308"/>
    </location>
    <ligand>
        <name>ATP</name>
        <dbReference type="ChEBI" id="CHEBI:30616"/>
    </ligand>
</feature>
<accession>A0AAC8Z2R1</accession>
<keyword evidence="4 10" id="KW-0436">Ligase</keyword>
<dbReference type="SUPFAM" id="SSF52374">
    <property type="entry name" value="Nucleotidylyl transferase"/>
    <property type="match status" value="1"/>
</dbReference>